<evidence type="ECO:0000313" key="2">
    <source>
        <dbReference type="Proteomes" id="UP000002595"/>
    </source>
</evidence>
<dbReference type="eggNOG" id="arCOG05545">
    <property type="taxonomic scope" value="Archaea"/>
</dbReference>
<reference evidence="1" key="1">
    <citation type="submission" date="2006-12" db="EMBL/GenBank/DDBJ databases">
        <title>Complete sequence of Pyrobaculum islandicum DSM 4184.</title>
        <authorList>
            <person name="Copeland A."/>
            <person name="Lucas S."/>
            <person name="Lapidus A."/>
            <person name="Barry K."/>
            <person name="Detter J.C."/>
            <person name="Glavina del Rio T."/>
            <person name="Dalin E."/>
            <person name="Tice H."/>
            <person name="Pitluck S."/>
            <person name="Meincke L."/>
            <person name="Brettin T."/>
            <person name="Bruce D."/>
            <person name="Han C."/>
            <person name="Tapia R."/>
            <person name="Gilna P."/>
            <person name="Schmutz J."/>
            <person name="Larimer F."/>
            <person name="Land M."/>
            <person name="Hauser L."/>
            <person name="Kyrpides N."/>
            <person name="Mikhailova N."/>
            <person name="Cozen A.E."/>
            <person name="Fitz-Gibbon S.T."/>
            <person name="House C.H."/>
            <person name="Saltikov C."/>
            <person name="Lowe T."/>
            <person name="Richardson P."/>
        </authorList>
    </citation>
    <scope>NUCLEOTIDE SEQUENCE [LARGE SCALE GENOMIC DNA]</scope>
    <source>
        <strain evidence="1">DSM 4184</strain>
    </source>
</reference>
<dbReference type="OrthoDB" id="38271at2157"/>
<sequence length="184" mass="21072">MEAIADASFLIDWSRYGGRDLLFRIFDVVHIPESVLREIKHPPAVDWVAEKLAEGALALFTETSEVEARAREVMAASRRRPLRAVDYPEAVCLAAGLMYGYVVLTENGGAYFAPQVLNLNVTVWRAFEVLVEGWKRGLVRDIEEELRRYERETLHLFRRRDWEYVWSLKKRLGSLGGDTRTGGS</sequence>
<name>A1RU87_PYRIL</name>
<dbReference type="KEGG" id="pis:Pisl_1357"/>
<dbReference type="InterPro" id="IPR021799">
    <property type="entry name" value="PIN-like_prokaryotic"/>
</dbReference>
<organism evidence="1 2">
    <name type="scientific">Pyrobaculum islandicum (strain DSM 4184 / JCM 9189 / GEO3)</name>
    <dbReference type="NCBI Taxonomy" id="384616"/>
    <lineage>
        <taxon>Archaea</taxon>
        <taxon>Thermoproteota</taxon>
        <taxon>Thermoprotei</taxon>
        <taxon>Thermoproteales</taxon>
        <taxon>Thermoproteaceae</taxon>
        <taxon>Pyrobaculum</taxon>
    </lineage>
</organism>
<gene>
    <name evidence="1" type="ordered locus">Pisl_1357</name>
</gene>
<dbReference type="GeneID" id="4616323"/>
<evidence type="ECO:0008006" key="3">
    <source>
        <dbReference type="Google" id="ProtNLM"/>
    </source>
</evidence>
<dbReference type="EMBL" id="CP000504">
    <property type="protein sequence ID" value="ABL88519.1"/>
    <property type="molecule type" value="Genomic_DNA"/>
</dbReference>
<dbReference type="AlphaFoldDB" id="A1RU87"/>
<dbReference type="Proteomes" id="UP000002595">
    <property type="component" value="Chromosome"/>
</dbReference>
<protein>
    <recommendedName>
        <fullName evidence="3">PIN domain-containing protein</fullName>
    </recommendedName>
</protein>
<dbReference type="RefSeq" id="WP_011763094.1">
    <property type="nucleotide sequence ID" value="NC_008701.1"/>
</dbReference>
<dbReference type="STRING" id="384616.Pisl_1357"/>
<proteinExistence type="predicted"/>
<accession>A1RU87</accession>
<evidence type="ECO:0000313" key="1">
    <source>
        <dbReference type="EMBL" id="ABL88519.1"/>
    </source>
</evidence>
<keyword evidence="2" id="KW-1185">Reference proteome</keyword>
<dbReference type="HOGENOM" id="CLU_1599078_0_0_2"/>
<dbReference type="Pfam" id="PF11848">
    <property type="entry name" value="DUF3368"/>
    <property type="match status" value="1"/>
</dbReference>